<evidence type="ECO:0000256" key="2">
    <source>
        <dbReference type="SAM" id="MobiDB-lite"/>
    </source>
</evidence>
<dbReference type="InterPro" id="IPR035892">
    <property type="entry name" value="C2_domain_sf"/>
</dbReference>
<dbReference type="InterPro" id="IPR008936">
    <property type="entry name" value="Rho_GTPase_activation_prot"/>
</dbReference>
<proteinExistence type="predicted"/>
<dbReference type="GO" id="GO:0005096">
    <property type="term" value="F:GTPase activator activity"/>
    <property type="evidence" value="ECO:0007669"/>
    <property type="project" value="UniProtKB-KW"/>
</dbReference>
<evidence type="ECO:0000313" key="6">
    <source>
        <dbReference type="Proteomes" id="UP001497525"/>
    </source>
</evidence>
<feature type="compositionally biased region" description="Polar residues" evidence="2">
    <location>
        <begin position="805"/>
        <end position="819"/>
    </location>
</feature>
<feature type="region of interest" description="Disordered" evidence="2">
    <location>
        <begin position="175"/>
        <end position="202"/>
    </location>
</feature>
<feature type="region of interest" description="Disordered" evidence="2">
    <location>
        <begin position="788"/>
        <end position="833"/>
    </location>
</feature>
<dbReference type="PANTHER" id="PTHR10194">
    <property type="entry name" value="RAS GTPASE-ACTIVATING PROTEINS"/>
    <property type="match status" value="1"/>
</dbReference>
<name>A0AAV2TXB0_CALDB</name>
<feature type="domain" description="Ras-GAP" evidence="4">
    <location>
        <begin position="350"/>
        <end position="537"/>
    </location>
</feature>
<dbReference type="InterPro" id="IPR001936">
    <property type="entry name" value="RasGAP_dom"/>
</dbReference>
<feature type="domain" description="C2" evidence="3">
    <location>
        <begin position="26"/>
        <end position="151"/>
    </location>
</feature>
<feature type="compositionally biased region" description="Low complexity" evidence="2">
    <location>
        <begin position="820"/>
        <end position="832"/>
    </location>
</feature>
<feature type="compositionally biased region" description="Polar residues" evidence="2">
    <location>
        <begin position="653"/>
        <end position="667"/>
    </location>
</feature>
<protein>
    <recommendedName>
        <fullName evidence="7">Ras GTPase-activating protein</fullName>
    </recommendedName>
</protein>
<dbReference type="SUPFAM" id="SSF49562">
    <property type="entry name" value="C2 domain (Calcium/lipid-binding domain, CaLB)"/>
    <property type="match status" value="1"/>
</dbReference>
<dbReference type="PANTHER" id="PTHR10194:SF60">
    <property type="entry name" value="RAS GTPASE-ACTIVATING PROTEIN RASKOL"/>
    <property type="match status" value="1"/>
</dbReference>
<comment type="caution">
    <text evidence="5">The sequence shown here is derived from an EMBL/GenBank/DDBJ whole genome shotgun (WGS) entry which is preliminary data.</text>
</comment>
<feature type="region of interest" description="Disordered" evidence="2">
    <location>
        <begin position="978"/>
        <end position="1022"/>
    </location>
</feature>
<feature type="region of interest" description="Disordered" evidence="2">
    <location>
        <begin position="644"/>
        <end position="667"/>
    </location>
</feature>
<dbReference type="Proteomes" id="UP001497525">
    <property type="component" value="Unassembled WGS sequence"/>
</dbReference>
<dbReference type="PROSITE" id="PS50004">
    <property type="entry name" value="C2"/>
    <property type="match status" value="1"/>
</dbReference>
<feature type="compositionally biased region" description="Polar residues" evidence="2">
    <location>
        <begin position="933"/>
        <end position="952"/>
    </location>
</feature>
<dbReference type="SMART" id="SM00239">
    <property type="entry name" value="C2"/>
    <property type="match status" value="1"/>
</dbReference>
<reference evidence="5" key="1">
    <citation type="submission" date="2024-06" db="EMBL/GenBank/DDBJ databases">
        <authorList>
            <person name="Liu X."/>
            <person name="Lenzi L."/>
            <person name="Haldenby T S."/>
            <person name="Uol C."/>
        </authorList>
    </citation>
    <scope>NUCLEOTIDE SEQUENCE</scope>
</reference>
<dbReference type="InterPro" id="IPR000008">
    <property type="entry name" value="C2_dom"/>
</dbReference>
<dbReference type="AlphaFoldDB" id="A0AAV2TXB0"/>
<dbReference type="Gene3D" id="1.10.506.10">
    <property type="entry name" value="GTPase Activation - p120gap, domain 1"/>
    <property type="match status" value="2"/>
</dbReference>
<accession>A0AAV2TXB0</accession>
<dbReference type="Gene3D" id="2.60.40.150">
    <property type="entry name" value="C2 domain"/>
    <property type="match status" value="1"/>
</dbReference>
<feature type="region of interest" description="Disordered" evidence="2">
    <location>
        <begin position="930"/>
        <end position="953"/>
    </location>
</feature>
<evidence type="ECO:0000313" key="5">
    <source>
        <dbReference type="EMBL" id="CAL5141989.1"/>
    </source>
</evidence>
<evidence type="ECO:0000259" key="3">
    <source>
        <dbReference type="PROSITE" id="PS50004"/>
    </source>
</evidence>
<dbReference type="EMBL" id="CAXLJL010000933">
    <property type="protein sequence ID" value="CAL5141989.1"/>
    <property type="molecule type" value="Genomic_DNA"/>
</dbReference>
<gene>
    <name evidence="5" type="ORF">CDAUBV1_LOCUS17274</name>
</gene>
<dbReference type="InterPro" id="IPR039360">
    <property type="entry name" value="Ras_GTPase"/>
</dbReference>
<dbReference type="SMART" id="SM00323">
    <property type="entry name" value="RasGAP"/>
    <property type="match status" value="1"/>
</dbReference>
<organism evidence="5 6">
    <name type="scientific">Calicophoron daubneyi</name>
    <name type="common">Rumen fluke</name>
    <name type="synonym">Paramphistomum daubneyi</name>
    <dbReference type="NCBI Taxonomy" id="300641"/>
    <lineage>
        <taxon>Eukaryota</taxon>
        <taxon>Metazoa</taxon>
        <taxon>Spiralia</taxon>
        <taxon>Lophotrochozoa</taxon>
        <taxon>Platyhelminthes</taxon>
        <taxon>Trematoda</taxon>
        <taxon>Digenea</taxon>
        <taxon>Plagiorchiida</taxon>
        <taxon>Pronocephalata</taxon>
        <taxon>Paramphistomoidea</taxon>
        <taxon>Paramphistomidae</taxon>
        <taxon>Calicophoron</taxon>
    </lineage>
</organism>
<evidence type="ECO:0008006" key="7">
    <source>
        <dbReference type="Google" id="ProtNLM"/>
    </source>
</evidence>
<dbReference type="Pfam" id="PF00616">
    <property type="entry name" value="RasGAP"/>
    <property type="match status" value="1"/>
</dbReference>
<dbReference type="SUPFAM" id="SSF48350">
    <property type="entry name" value="GTPase activation domain, GAP"/>
    <property type="match status" value="1"/>
</dbReference>
<sequence length="1076" mass="120457">MLRSRRFSMQSTESPKVPNVEVDVGWVGPITLRRRAKPELDNERHREISLRLSVQEVKNLSNKGRYFCEVCLDRTLYARTTSKMADNSVFWGETFDLNNLPEISIMTINLYKQGDSTKERRQRPKGQNQFVAFVTIPLGELPQNTEYQQWLSMQSPQATSYVVNLDNLRGVHPANPIRGEEVSKGSTHTVNSPNGSRFRKKSTPVNCFRHSTSTSAFFGDPEEQHGRVNQTNISKKKTSWTTGFGTDVIQNGASVIPGNRTSSTTSSPNFQSAGSNFTLPENPLPQIRLNVQYEAVDILPIDFYGDLKYFIREKYLPLIRFLEPRLKAKQKEELASCFVNIHEKLPDFSIAQFIGDLLQEELKQNNAESMILRSNSLGSKAVECYIKLVGTEYLHKLLKGFIDHLLSSPEDFEIDPSRLAAQENSSSSSGSSLAGQLERNQSALIRNMTAIWRKIETSEQSLPLEMRQVFCTMSRGLERNYDSQAAAHLISSCLFLRFICPAIHGPVLFGLASSVPENGRISRNLTLVAKVLQNLANLSTFGEKEIHMKSLNRFVEQEIPAMLSFLRNISQAGISDESASTVPECHSYIHLGYEFAKMAKLLKNYTTNVDLPDELSELPQLLRFIDQHTTDTVFSSWSADVPPSRRLGHEDSTGQTQLVTSRPRYSSTDSMQRIQSEIEHNHSCHSSMNSLSNKIGEYDIGANAVRINGTKGNTAKRTCSVGAVGSSPACDAPTQPRFYLPTVAADHANPENMDELLTRYKEQLRQLNACIDQVGMCQPHAGSAVTHLSTAPFSGQDPIYESSEESQSPMNHSGSEIQQSVYNSSSPSSHNNEALCTSEYEYGNGREREETKSDHCVSEPIDVPEVQSPTRCMMPESPSLDQLAERLQELKLLLRHERQELEQVVATKTQVIKEREQSIEQLVSEIDQLRRAPQSQKVSQPHSNGRNISNKCTAETVSSSSSFTSECYSTGHWDNSAGNGDAFVQEDTTSRPHQHSNGSAKPHQPMNLRSQSFRTKAWSDRSEQKFLETAPVRYGPNLLDLTRASEGTGIPLGDLIVPKTAVQVRRRFSEFKIPNT</sequence>
<keyword evidence="1" id="KW-0343">GTPase activation</keyword>
<evidence type="ECO:0000256" key="1">
    <source>
        <dbReference type="ARBA" id="ARBA00022468"/>
    </source>
</evidence>
<dbReference type="PROSITE" id="PS50018">
    <property type="entry name" value="RAS_GTPASE_ACTIV_2"/>
    <property type="match status" value="1"/>
</dbReference>
<evidence type="ECO:0000259" key="4">
    <source>
        <dbReference type="PROSITE" id="PS50018"/>
    </source>
</evidence>
<feature type="compositionally biased region" description="Polar residues" evidence="2">
    <location>
        <begin position="184"/>
        <end position="195"/>
    </location>
</feature>